<dbReference type="AlphaFoldDB" id="A0A0M3IUT0"/>
<reference evidence="2" key="1">
    <citation type="submission" date="2017-02" db="UniProtKB">
        <authorList>
            <consortium name="WormBaseParasite"/>
        </authorList>
    </citation>
    <scope>IDENTIFICATION</scope>
</reference>
<organism evidence="1 2">
    <name type="scientific">Ascaris lumbricoides</name>
    <name type="common">Giant roundworm</name>
    <dbReference type="NCBI Taxonomy" id="6252"/>
    <lineage>
        <taxon>Eukaryota</taxon>
        <taxon>Metazoa</taxon>
        <taxon>Ecdysozoa</taxon>
        <taxon>Nematoda</taxon>
        <taxon>Chromadorea</taxon>
        <taxon>Rhabditida</taxon>
        <taxon>Spirurina</taxon>
        <taxon>Ascaridomorpha</taxon>
        <taxon>Ascaridoidea</taxon>
        <taxon>Ascarididae</taxon>
        <taxon>Ascaris</taxon>
    </lineage>
</organism>
<name>A0A0M3IUT0_ASCLU</name>
<keyword evidence="1" id="KW-1185">Reference proteome</keyword>
<evidence type="ECO:0000313" key="1">
    <source>
        <dbReference type="Proteomes" id="UP000036681"/>
    </source>
</evidence>
<proteinExistence type="predicted"/>
<dbReference type="Proteomes" id="UP000036681">
    <property type="component" value="Unplaced"/>
</dbReference>
<protein>
    <submittedName>
        <fullName evidence="2">MFS transporter</fullName>
    </submittedName>
</protein>
<accession>A0A0M3IUT0</accession>
<sequence length="45" mass="5252">MRRIYAIITIFVSNICVQIGGSFTADFNRWLIERYGLDVQSTLNR</sequence>
<evidence type="ECO:0000313" key="2">
    <source>
        <dbReference type="WBParaSite" id="ALUE_0002250801-mRNA-1"/>
    </source>
</evidence>
<dbReference type="WBParaSite" id="ALUE_0002250801-mRNA-1">
    <property type="protein sequence ID" value="ALUE_0002250801-mRNA-1"/>
    <property type="gene ID" value="ALUE_0002250801"/>
</dbReference>